<dbReference type="AlphaFoldDB" id="A0A1V4I9A4"/>
<evidence type="ECO:0008006" key="3">
    <source>
        <dbReference type="Google" id="ProtNLM"/>
    </source>
</evidence>
<proteinExistence type="predicted"/>
<comment type="caution">
    <text evidence="1">The sequence shown here is derived from an EMBL/GenBank/DDBJ whole genome shotgun (WGS) entry which is preliminary data.</text>
</comment>
<reference evidence="1 2" key="1">
    <citation type="submission" date="2017-03" db="EMBL/GenBank/DDBJ databases">
        <title>Genome sequence of Clostridium oryzae DSM 28571.</title>
        <authorList>
            <person name="Poehlein A."/>
            <person name="Daniel R."/>
        </authorList>
    </citation>
    <scope>NUCLEOTIDE SEQUENCE [LARGE SCALE GENOMIC DNA]</scope>
    <source>
        <strain evidence="1 2">DSM 28571</strain>
    </source>
</reference>
<dbReference type="EMBL" id="MZGV01000102">
    <property type="protein sequence ID" value="OPJ56107.1"/>
    <property type="molecule type" value="Genomic_DNA"/>
</dbReference>
<dbReference type="Pfam" id="PF14281">
    <property type="entry name" value="PDDEXK_4"/>
    <property type="match status" value="1"/>
</dbReference>
<evidence type="ECO:0000313" key="1">
    <source>
        <dbReference type="EMBL" id="OPJ56107.1"/>
    </source>
</evidence>
<keyword evidence="2" id="KW-1185">Reference proteome</keyword>
<dbReference type="RefSeq" id="WP_079428440.1">
    <property type="nucleotide sequence ID" value="NZ_MZGV01000102.1"/>
</dbReference>
<gene>
    <name evidence="1" type="ORF">CLORY_43350</name>
</gene>
<dbReference type="OrthoDB" id="6796607at2"/>
<sequence length="196" mass="23636">MKPNIFKYATSELSQDAVICWMFEWANTEDKYLNRFSYDFIKAILDLHRCAFIDINKLVGIKLKKQYNSIDILLQLTFEDNSILPIIIESKTYTQEHCNQLKRYYNFVLSENKHNEKVLAPLGVYYNPGFMYENEINSIEKEGYRVFKTDKMIKLMKKYIDKIENDIFIDYYRYLRSIEVKEEELRNLIKEEVLIN</sequence>
<protein>
    <recommendedName>
        <fullName evidence="3">PD-(D/E)XK nuclease superfamily protein</fullName>
    </recommendedName>
</protein>
<organism evidence="1 2">
    <name type="scientific">Clostridium oryzae</name>
    <dbReference type="NCBI Taxonomy" id="1450648"/>
    <lineage>
        <taxon>Bacteria</taxon>
        <taxon>Bacillati</taxon>
        <taxon>Bacillota</taxon>
        <taxon>Clostridia</taxon>
        <taxon>Eubacteriales</taxon>
        <taxon>Clostridiaceae</taxon>
        <taxon>Clostridium</taxon>
    </lineage>
</organism>
<evidence type="ECO:0000313" key="2">
    <source>
        <dbReference type="Proteomes" id="UP000190080"/>
    </source>
</evidence>
<accession>A0A1V4I9A4</accession>
<dbReference type="Proteomes" id="UP000190080">
    <property type="component" value="Unassembled WGS sequence"/>
</dbReference>
<name>A0A1V4I9A4_9CLOT</name>
<dbReference type="InterPro" id="IPR029470">
    <property type="entry name" value="PDDEXK_4"/>
</dbReference>